<keyword evidence="4" id="KW-1133">Transmembrane helix</keyword>
<dbReference type="PANTHER" id="PTHR24198:SF165">
    <property type="entry name" value="ANKYRIN REPEAT-CONTAINING PROTEIN-RELATED"/>
    <property type="match status" value="1"/>
</dbReference>
<accession>X6NXP2</accession>
<evidence type="ECO:0000313" key="6">
    <source>
        <dbReference type="Proteomes" id="UP000023152"/>
    </source>
</evidence>
<keyword evidence="1" id="KW-0677">Repeat</keyword>
<keyword evidence="2 3" id="KW-0040">ANK repeat</keyword>
<dbReference type="SMART" id="SM00248">
    <property type="entry name" value="ANK"/>
    <property type="match status" value="6"/>
</dbReference>
<dbReference type="InterPro" id="IPR036770">
    <property type="entry name" value="Ankyrin_rpt-contain_sf"/>
</dbReference>
<dbReference type="Gene3D" id="1.25.40.20">
    <property type="entry name" value="Ankyrin repeat-containing domain"/>
    <property type="match status" value="2"/>
</dbReference>
<evidence type="ECO:0000256" key="1">
    <source>
        <dbReference type="ARBA" id="ARBA00022737"/>
    </source>
</evidence>
<dbReference type="PANTHER" id="PTHR24198">
    <property type="entry name" value="ANKYRIN REPEAT AND PROTEIN KINASE DOMAIN-CONTAINING PROTEIN"/>
    <property type="match status" value="1"/>
</dbReference>
<proteinExistence type="predicted"/>
<organism evidence="5 6">
    <name type="scientific">Reticulomyxa filosa</name>
    <dbReference type="NCBI Taxonomy" id="46433"/>
    <lineage>
        <taxon>Eukaryota</taxon>
        <taxon>Sar</taxon>
        <taxon>Rhizaria</taxon>
        <taxon>Retaria</taxon>
        <taxon>Foraminifera</taxon>
        <taxon>Monothalamids</taxon>
        <taxon>Reticulomyxidae</taxon>
        <taxon>Reticulomyxa</taxon>
    </lineage>
</organism>
<feature type="repeat" description="ANK" evidence="3">
    <location>
        <begin position="178"/>
        <end position="201"/>
    </location>
</feature>
<protein>
    <submittedName>
        <fullName evidence="5">Ankyrin repeat protein</fullName>
    </submittedName>
</protein>
<name>X6NXP2_RETFI</name>
<reference evidence="5 6" key="1">
    <citation type="journal article" date="2013" name="Curr. Biol.">
        <title>The Genome of the Foraminiferan Reticulomyxa filosa.</title>
        <authorList>
            <person name="Glockner G."/>
            <person name="Hulsmann N."/>
            <person name="Schleicher M."/>
            <person name="Noegel A.A."/>
            <person name="Eichinger L."/>
            <person name="Gallinger C."/>
            <person name="Pawlowski J."/>
            <person name="Sierra R."/>
            <person name="Euteneuer U."/>
            <person name="Pillet L."/>
            <person name="Moustafa A."/>
            <person name="Platzer M."/>
            <person name="Groth M."/>
            <person name="Szafranski K."/>
            <person name="Schliwa M."/>
        </authorList>
    </citation>
    <scope>NUCLEOTIDE SEQUENCE [LARGE SCALE GENOMIC DNA]</scope>
</reference>
<dbReference type="SUPFAM" id="SSF48403">
    <property type="entry name" value="Ankyrin repeat"/>
    <property type="match status" value="1"/>
</dbReference>
<keyword evidence="4" id="KW-0472">Membrane</keyword>
<evidence type="ECO:0000256" key="4">
    <source>
        <dbReference type="SAM" id="Phobius"/>
    </source>
</evidence>
<dbReference type="PROSITE" id="PS50088">
    <property type="entry name" value="ANK_REPEAT"/>
    <property type="match status" value="2"/>
</dbReference>
<dbReference type="Pfam" id="PF12796">
    <property type="entry name" value="Ank_2"/>
    <property type="match status" value="2"/>
</dbReference>
<dbReference type="Proteomes" id="UP000023152">
    <property type="component" value="Unassembled WGS sequence"/>
</dbReference>
<dbReference type="PROSITE" id="PS50297">
    <property type="entry name" value="ANK_REP_REGION"/>
    <property type="match status" value="2"/>
</dbReference>
<sequence length="358" mass="40859">MSVEQSFYSLKRENEEISPEERKKQDLFACMINGDLEKFEQILPTVDVNNTKVKPLRSILSMACQVDEPEFVTKVLRRGADPNLQDQINRTPLIECLLIATNQKQTKKKKGKVQMVNLLLLNTPSAKKNLQDNDGGTALFYACQKGELEIVKLLLSTDLNPSDAFYLIPCNVNQTNKEGKSPLFAAVENGHKEVIEYLLRHTNCDVECATKSGMTVIMRACTKGSSEIVDLLLAHVPRPDINRTQVCLFFFIDFFFFCFIRSFQKKKKKPETKKTCIMMAAHKKFDNICKLLLAHECHLWLLDSTEKNVLDHARNKINTEIIEQMKNSLHTMIIKTVASLNNKSIPIDVIDIIATWTY</sequence>
<keyword evidence="6" id="KW-1185">Reference proteome</keyword>
<feature type="transmembrane region" description="Helical" evidence="4">
    <location>
        <begin position="248"/>
        <end position="264"/>
    </location>
</feature>
<feature type="repeat" description="ANK" evidence="3">
    <location>
        <begin position="134"/>
        <end position="160"/>
    </location>
</feature>
<keyword evidence="4" id="KW-0812">Transmembrane</keyword>
<evidence type="ECO:0000256" key="3">
    <source>
        <dbReference type="PROSITE-ProRule" id="PRU00023"/>
    </source>
</evidence>
<dbReference type="InterPro" id="IPR002110">
    <property type="entry name" value="Ankyrin_rpt"/>
</dbReference>
<comment type="caution">
    <text evidence="5">The sequence shown here is derived from an EMBL/GenBank/DDBJ whole genome shotgun (WGS) entry which is preliminary data.</text>
</comment>
<evidence type="ECO:0000256" key="2">
    <source>
        <dbReference type="ARBA" id="ARBA00023043"/>
    </source>
</evidence>
<dbReference type="AlphaFoldDB" id="X6NXP2"/>
<dbReference type="EMBL" id="ASPP01005142">
    <property type="protein sequence ID" value="ETO31080.1"/>
    <property type="molecule type" value="Genomic_DNA"/>
</dbReference>
<evidence type="ECO:0000313" key="5">
    <source>
        <dbReference type="EMBL" id="ETO31080.1"/>
    </source>
</evidence>
<dbReference type="OrthoDB" id="20872at2759"/>
<gene>
    <name evidence="5" type="ORF">RFI_06042</name>
</gene>